<dbReference type="InterPro" id="IPR006139">
    <property type="entry name" value="D-isomer_2_OHA_DH_cat_dom"/>
</dbReference>
<evidence type="ECO:0000256" key="2">
    <source>
        <dbReference type="ARBA" id="ARBA00023002"/>
    </source>
</evidence>
<accession>A0A2V1IPU1</accession>
<feature type="binding site" evidence="5">
    <location>
        <position position="66"/>
    </location>
    <ligand>
        <name>substrate</name>
    </ligand>
</feature>
<dbReference type="EMBL" id="PUEC01000012">
    <property type="protein sequence ID" value="PWB02458.1"/>
    <property type="molecule type" value="Genomic_DNA"/>
</dbReference>
<dbReference type="GO" id="GO:0030267">
    <property type="term" value="F:glyoxylate reductase (NADPH) activity"/>
    <property type="evidence" value="ECO:0007669"/>
    <property type="project" value="TreeGrafter"/>
</dbReference>
<dbReference type="CDD" id="cd12158">
    <property type="entry name" value="ErythrP_dh"/>
    <property type="match status" value="1"/>
</dbReference>
<dbReference type="Proteomes" id="UP000244905">
    <property type="component" value="Unassembled WGS sequence"/>
</dbReference>
<feature type="binding site" evidence="5">
    <location>
        <position position="175"/>
    </location>
    <ligand>
        <name>NAD(+)</name>
        <dbReference type="ChEBI" id="CHEBI:57540"/>
    </ligand>
</feature>
<comment type="catalytic activity">
    <reaction evidence="5">
        <text>4-phospho-D-erythronate + NAD(+) = (R)-3-hydroxy-2-oxo-4-phosphooxybutanoate + NADH + H(+)</text>
        <dbReference type="Rhea" id="RHEA:18829"/>
        <dbReference type="ChEBI" id="CHEBI:15378"/>
        <dbReference type="ChEBI" id="CHEBI:57540"/>
        <dbReference type="ChEBI" id="CHEBI:57945"/>
        <dbReference type="ChEBI" id="CHEBI:58538"/>
        <dbReference type="ChEBI" id="CHEBI:58766"/>
        <dbReference type="EC" id="1.1.1.290"/>
    </reaction>
</comment>
<dbReference type="InterPro" id="IPR036291">
    <property type="entry name" value="NAD(P)-bd_dom_sf"/>
</dbReference>
<feature type="binding site" evidence="5">
    <location>
        <position position="257"/>
    </location>
    <ligand>
        <name>NAD(+)</name>
        <dbReference type="ChEBI" id="CHEBI:57540"/>
    </ligand>
</feature>
<dbReference type="RefSeq" id="WP_107032115.1">
    <property type="nucleotide sequence ID" value="NZ_CAPEJN010000001.1"/>
</dbReference>
<comment type="subcellular location">
    <subcellularLocation>
        <location evidence="5">Cytoplasm</location>
    </subcellularLocation>
</comment>
<dbReference type="GO" id="GO:0051287">
    <property type="term" value="F:NAD binding"/>
    <property type="evidence" value="ECO:0007669"/>
    <property type="project" value="InterPro"/>
</dbReference>
<dbReference type="GeneID" id="82525962"/>
<dbReference type="GO" id="GO:0033711">
    <property type="term" value="F:4-phosphoerythronate dehydrogenase activity"/>
    <property type="evidence" value="ECO:0007669"/>
    <property type="project" value="UniProtKB-EC"/>
</dbReference>
<name>A0A2V1IPU1_9BACT</name>
<dbReference type="InterPro" id="IPR050223">
    <property type="entry name" value="D-isomer_2-hydroxyacid_DH"/>
</dbReference>
<dbReference type="GO" id="GO:0005829">
    <property type="term" value="C:cytosol"/>
    <property type="evidence" value="ECO:0007669"/>
    <property type="project" value="TreeGrafter"/>
</dbReference>
<dbReference type="SUPFAM" id="SSF51735">
    <property type="entry name" value="NAD(P)-binding Rossmann-fold domains"/>
    <property type="match status" value="1"/>
</dbReference>
<dbReference type="EC" id="1.1.1.290" evidence="5"/>
<feature type="binding site" evidence="5">
    <location>
        <position position="232"/>
    </location>
    <ligand>
        <name>NAD(+)</name>
        <dbReference type="ChEBI" id="CHEBI:57540"/>
    </ligand>
</feature>
<comment type="caution">
    <text evidence="8">The sequence shown here is derived from an EMBL/GenBank/DDBJ whole genome shotgun (WGS) entry which is preliminary data.</text>
</comment>
<evidence type="ECO:0000313" key="9">
    <source>
        <dbReference type="Proteomes" id="UP000244905"/>
    </source>
</evidence>
<comment type="pathway">
    <text evidence="5">Cofactor biosynthesis; pyridoxine 5'-phosphate biosynthesis; pyridoxine 5'-phosphate from D-erythrose 4-phosphate: step 2/5.</text>
</comment>
<dbReference type="UniPathway" id="UPA00244">
    <property type="reaction ID" value="UER00310"/>
</dbReference>
<evidence type="ECO:0000256" key="3">
    <source>
        <dbReference type="ARBA" id="ARBA00023027"/>
    </source>
</evidence>
<organism evidence="8 9">
    <name type="scientific">Duncaniella muris</name>
    <dbReference type="NCBI Taxonomy" id="2094150"/>
    <lineage>
        <taxon>Bacteria</taxon>
        <taxon>Pseudomonadati</taxon>
        <taxon>Bacteroidota</taxon>
        <taxon>Bacteroidia</taxon>
        <taxon>Bacteroidales</taxon>
        <taxon>Muribaculaceae</taxon>
        <taxon>Duncaniella</taxon>
    </lineage>
</organism>
<dbReference type="Pfam" id="PF02826">
    <property type="entry name" value="2-Hacid_dh_C"/>
    <property type="match status" value="1"/>
</dbReference>
<comment type="function">
    <text evidence="5">Catalyzes the oxidation of erythronate-4-phosphate to 3-hydroxy-2-oxo-4-phosphonooxybutanoate.</text>
</comment>
<evidence type="ECO:0000259" key="7">
    <source>
        <dbReference type="Pfam" id="PF02826"/>
    </source>
</evidence>
<keyword evidence="4 5" id="KW-0664">Pyridoxine biosynthesis</keyword>
<protein>
    <recommendedName>
        <fullName evidence="5">Erythronate-4-phosphate dehydrogenase</fullName>
        <ecNumber evidence="5">1.1.1.290</ecNumber>
    </recommendedName>
</protein>
<dbReference type="GO" id="GO:0016618">
    <property type="term" value="F:hydroxypyruvate reductase [NAD(P)H] activity"/>
    <property type="evidence" value="ECO:0007669"/>
    <property type="project" value="TreeGrafter"/>
</dbReference>
<evidence type="ECO:0000313" key="8">
    <source>
        <dbReference type="EMBL" id="PWB02458.1"/>
    </source>
</evidence>
<feature type="domain" description="D-isomer specific 2-hydroxyacid dehydrogenase NAD-binding" evidence="7">
    <location>
        <begin position="111"/>
        <end position="256"/>
    </location>
</feature>
<feature type="active site" evidence="5">
    <location>
        <position position="237"/>
    </location>
</feature>
<dbReference type="HAMAP" id="MF_01825">
    <property type="entry name" value="PdxB"/>
    <property type="match status" value="1"/>
</dbReference>
<reference evidence="9" key="1">
    <citation type="submission" date="2018-02" db="EMBL/GenBank/DDBJ databases">
        <authorList>
            <person name="Clavel T."/>
            <person name="Strowig T."/>
        </authorList>
    </citation>
    <scope>NUCLEOTIDE SEQUENCE [LARGE SCALE GENOMIC DNA]</scope>
    <source>
        <strain evidence="9">DSM 103720</strain>
    </source>
</reference>
<comment type="subunit">
    <text evidence="5">Homodimer.</text>
</comment>
<feature type="binding site" evidence="5">
    <location>
        <position position="45"/>
    </location>
    <ligand>
        <name>substrate</name>
    </ligand>
</feature>
<feature type="binding site" evidence="5">
    <location>
        <position position="145"/>
    </location>
    <ligand>
        <name>NAD(+)</name>
        <dbReference type="ChEBI" id="CHEBI:57540"/>
    </ligand>
</feature>
<feature type="active site" evidence="5">
    <location>
        <position position="208"/>
    </location>
</feature>
<keyword evidence="1 5" id="KW-0963">Cytoplasm</keyword>
<comment type="similarity">
    <text evidence="5">Belongs to the D-isomer specific 2-hydroxyacid dehydrogenase family. PdxB subfamily.</text>
</comment>
<dbReference type="InterPro" id="IPR020921">
    <property type="entry name" value="Erythronate-4-P_DHase"/>
</dbReference>
<feature type="active site" description="Proton donor" evidence="5">
    <location>
        <position position="254"/>
    </location>
</feature>
<dbReference type="Pfam" id="PF00389">
    <property type="entry name" value="2-Hacid_dh"/>
    <property type="match status" value="1"/>
</dbReference>
<evidence type="ECO:0000256" key="5">
    <source>
        <dbReference type="HAMAP-Rule" id="MF_01825"/>
    </source>
</evidence>
<keyword evidence="3 5" id="KW-0520">NAD</keyword>
<dbReference type="InterPro" id="IPR006140">
    <property type="entry name" value="D-isomer_DH_NAD-bd"/>
</dbReference>
<feature type="domain" description="D-isomer specific 2-hydroxyacid dehydrogenase catalytic" evidence="6">
    <location>
        <begin position="32"/>
        <end position="279"/>
    </location>
</feature>
<keyword evidence="9" id="KW-1185">Reference proteome</keyword>
<proteinExistence type="inferred from homology"/>
<evidence type="ECO:0000259" key="6">
    <source>
        <dbReference type="Pfam" id="PF00389"/>
    </source>
</evidence>
<dbReference type="GO" id="GO:0008615">
    <property type="term" value="P:pyridoxine biosynthetic process"/>
    <property type="evidence" value="ECO:0007669"/>
    <property type="project" value="UniProtKB-UniRule"/>
</dbReference>
<dbReference type="SUPFAM" id="SSF52283">
    <property type="entry name" value="Formate/glycerate dehydrogenase catalytic domain-like"/>
    <property type="match status" value="1"/>
</dbReference>
<evidence type="ECO:0000256" key="1">
    <source>
        <dbReference type="ARBA" id="ARBA00022490"/>
    </source>
</evidence>
<gene>
    <name evidence="5" type="primary">pdxB</name>
    <name evidence="8" type="ORF">C5O23_06345</name>
</gene>
<evidence type="ECO:0000256" key="4">
    <source>
        <dbReference type="ARBA" id="ARBA00023096"/>
    </source>
</evidence>
<feature type="binding site" evidence="5">
    <location>
        <position position="258"/>
    </location>
    <ligand>
        <name>substrate</name>
    </ligand>
</feature>
<dbReference type="PANTHER" id="PTHR10996">
    <property type="entry name" value="2-HYDROXYACID DEHYDROGENASE-RELATED"/>
    <property type="match status" value="1"/>
</dbReference>
<keyword evidence="2 5" id="KW-0560">Oxidoreductase</keyword>
<sequence>MKIVADRNIPYIADAVRPLGEVVLLPGDAISAETVKDADIILTRTRTRCNASLLGRSTCSFIGTATIGTDHIDLDYCRERGITVANAPGCNAPAVAQYVLSAIRAFLPPEEALAGKRLGIIGVGNVGTILNRWALGLGMTTILNDPPRQENGDTTYIYSTLEEIAAESDFISIHTPYSKTGPHSTRHLLNSEFLSAVRRRPLIINAARGPVADTQALKTALSRNLISGVAIDCWENEPDIDLELLSEAFVATPHIAGYSNEGKIRATRMVLDALAGHLQDHFGLDITAETLSAGLPAIGPIPETITEQQLGYDINADHIARNLPTPDAAVSRYFESLRNNYSLRPEPHI</sequence>
<dbReference type="AlphaFoldDB" id="A0A2V1IPU1"/>
<dbReference type="Gene3D" id="3.40.50.720">
    <property type="entry name" value="NAD(P)-binding Rossmann-like Domain"/>
    <property type="match status" value="2"/>
</dbReference>
<comment type="caution">
    <text evidence="5">Lacks conserved residue(s) required for the propagation of feature annotation.</text>
</comment>
<dbReference type="PANTHER" id="PTHR10996:SF178">
    <property type="entry name" value="2-HYDROXYACID DEHYDROGENASE YGL185C-RELATED"/>
    <property type="match status" value="1"/>
</dbReference>